<dbReference type="AlphaFoldDB" id="A0A378I2V1"/>
<evidence type="ECO:0000256" key="1">
    <source>
        <dbReference type="SAM" id="Phobius"/>
    </source>
</evidence>
<evidence type="ECO:0000313" key="2">
    <source>
        <dbReference type="EMBL" id="STX28996.1"/>
    </source>
</evidence>
<dbReference type="RefSeq" id="WP_115302700.1">
    <property type="nucleotide sequence ID" value="NZ_CAAAHO010000004.1"/>
</dbReference>
<proteinExistence type="predicted"/>
<keyword evidence="3" id="KW-1185">Reference proteome</keyword>
<feature type="transmembrane region" description="Helical" evidence="1">
    <location>
        <begin position="123"/>
        <end position="149"/>
    </location>
</feature>
<dbReference type="Pfam" id="PF10027">
    <property type="entry name" value="DUF2269"/>
    <property type="match status" value="1"/>
</dbReference>
<feature type="transmembrane region" description="Helical" evidence="1">
    <location>
        <begin position="37"/>
        <end position="60"/>
    </location>
</feature>
<dbReference type="PROSITE" id="PS51257">
    <property type="entry name" value="PROKAR_LIPOPROTEIN"/>
    <property type="match status" value="1"/>
</dbReference>
<keyword evidence="1" id="KW-0472">Membrane</keyword>
<feature type="transmembrane region" description="Helical" evidence="1">
    <location>
        <begin position="6"/>
        <end position="30"/>
    </location>
</feature>
<organism evidence="2 3">
    <name type="scientific">Legionella beliardensis</name>
    <dbReference type="NCBI Taxonomy" id="91822"/>
    <lineage>
        <taxon>Bacteria</taxon>
        <taxon>Pseudomonadati</taxon>
        <taxon>Pseudomonadota</taxon>
        <taxon>Gammaproteobacteria</taxon>
        <taxon>Legionellales</taxon>
        <taxon>Legionellaceae</taxon>
        <taxon>Legionella</taxon>
    </lineage>
</organism>
<reference evidence="2 3" key="1">
    <citation type="submission" date="2018-06" db="EMBL/GenBank/DDBJ databases">
        <authorList>
            <consortium name="Pathogen Informatics"/>
            <person name="Doyle S."/>
        </authorList>
    </citation>
    <scope>NUCLEOTIDE SEQUENCE [LARGE SCALE GENOMIC DNA]</scope>
    <source>
        <strain evidence="2 3">NCTC13315</strain>
    </source>
</reference>
<feature type="transmembrane region" description="Helical" evidence="1">
    <location>
        <begin position="80"/>
        <end position="102"/>
    </location>
</feature>
<dbReference type="OrthoDB" id="9786302at2"/>
<sequence length="159" mass="18210">MLYLWLKYIHILSSTILFGTGIGTACIMLYGHLKKDIVVMGAINEYVVVVDWIFTGSTMIVQPLTGLAMVYISGFPLTSFWIMGSLIAYGFALLCWLIVVYLQIKIRNLTSYAAKTRTPLPKAYYTYFKSWFILGWPALISLLIVFYLMTFKPYQVPFL</sequence>
<keyword evidence="1" id="KW-1133">Transmembrane helix</keyword>
<protein>
    <submittedName>
        <fullName evidence="2">Integral membrane protein</fullName>
    </submittedName>
</protein>
<keyword evidence="1" id="KW-0812">Transmembrane</keyword>
<name>A0A378I2V1_9GAMM</name>
<gene>
    <name evidence="2" type="ORF">NCTC13315_01530</name>
</gene>
<dbReference type="InterPro" id="IPR018729">
    <property type="entry name" value="DUF2269_transmembrane"/>
</dbReference>
<dbReference type="Proteomes" id="UP000254968">
    <property type="component" value="Unassembled WGS sequence"/>
</dbReference>
<evidence type="ECO:0000313" key="3">
    <source>
        <dbReference type="Proteomes" id="UP000254968"/>
    </source>
</evidence>
<accession>A0A378I2V1</accession>
<dbReference type="EMBL" id="UGNV01000001">
    <property type="protein sequence ID" value="STX28996.1"/>
    <property type="molecule type" value="Genomic_DNA"/>
</dbReference>